<evidence type="ECO:0000313" key="2">
    <source>
        <dbReference type="Proteomes" id="UP000827092"/>
    </source>
</evidence>
<comment type="caution">
    <text evidence="1">The sequence shown here is derived from an EMBL/GenBank/DDBJ whole genome shotgun (WGS) entry which is preliminary data.</text>
</comment>
<name>A0AAV6TD59_9ARAC</name>
<gene>
    <name evidence="1" type="ORF">JTE90_020001</name>
</gene>
<sequence>MQPAIRLCSSNDTPGSFGNQSFGFRGKYVAQKLKLKRHLTEVTTSNGLAVHLTRPANYKARTRRGLTD</sequence>
<dbReference type="EMBL" id="JAFNEN010007795">
    <property type="protein sequence ID" value="KAG8155627.1"/>
    <property type="molecule type" value="Genomic_DNA"/>
</dbReference>
<dbReference type="Proteomes" id="UP000827092">
    <property type="component" value="Unassembled WGS sequence"/>
</dbReference>
<keyword evidence="2" id="KW-1185">Reference proteome</keyword>
<accession>A0AAV6TD59</accession>
<proteinExistence type="predicted"/>
<reference evidence="1 2" key="1">
    <citation type="journal article" date="2022" name="Nat. Ecol. Evol.">
        <title>A masculinizing supergene underlies an exaggerated male reproductive morph in a spider.</title>
        <authorList>
            <person name="Hendrickx F."/>
            <person name="De Corte Z."/>
            <person name="Sonet G."/>
            <person name="Van Belleghem S.M."/>
            <person name="Kostlbacher S."/>
            <person name="Vangestel C."/>
        </authorList>
    </citation>
    <scope>NUCLEOTIDE SEQUENCE [LARGE SCALE GENOMIC DNA]</scope>
    <source>
        <strain evidence="1">W744_W776</strain>
    </source>
</reference>
<dbReference type="AlphaFoldDB" id="A0AAV6TD59"/>
<organism evidence="1 2">
    <name type="scientific">Oedothorax gibbosus</name>
    <dbReference type="NCBI Taxonomy" id="931172"/>
    <lineage>
        <taxon>Eukaryota</taxon>
        <taxon>Metazoa</taxon>
        <taxon>Ecdysozoa</taxon>
        <taxon>Arthropoda</taxon>
        <taxon>Chelicerata</taxon>
        <taxon>Arachnida</taxon>
        <taxon>Araneae</taxon>
        <taxon>Araneomorphae</taxon>
        <taxon>Entelegynae</taxon>
        <taxon>Araneoidea</taxon>
        <taxon>Linyphiidae</taxon>
        <taxon>Erigoninae</taxon>
        <taxon>Oedothorax</taxon>
    </lineage>
</organism>
<evidence type="ECO:0000313" key="1">
    <source>
        <dbReference type="EMBL" id="KAG8155627.1"/>
    </source>
</evidence>
<protein>
    <submittedName>
        <fullName evidence="1">Uncharacterized protein</fullName>
    </submittedName>
</protein>